<dbReference type="STRING" id="1236989.JCM15548_12255"/>
<dbReference type="NCBIfam" id="NF004123">
    <property type="entry name" value="PRK05610.1"/>
    <property type="match status" value="1"/>
</dbReference>
<dbReference type="NCBIfam" id="TIGR03635">
    <property type="entry name" value="uS17_bact"/>
    <property type="match status" value="1"/>
</dbReference>
<dbReference type="AlphaFoldDB" id="A0A0E9LXJ4"/>
<dbReference type="SUPFAM" id="SSF50249">
    <property type="entry name" value="Nucleic acid-binding proteins"/>
    <property type="match status" value="1"/>
</dbReference>
<proteinExistence type="inferred from homology"/>
<evidence type="ECO:0000256" key="6">
    <source>
        <dbReference type="HAMAP-Rule" id="MF_01345"/>
    </source>
</evidence>
<dbReference type="EMBL" id="BAZW01000016">
    <property type="protein sequence ID" value="GAO30013.1"/>
    <property type="molecule type" value="Genomic_DNA"/>
</dbReference>
<evidence type="ECO:0000256" key="4">
    <source>
        <dbReference type="ARBA" id="ARBA00022980"/>
    </source>
</evidence>
<dbReference type="InterPro" id="IPR019979">
    <property type="entry name" value="Ribosomal_uS17_CS"/>
</dbReference>
<comment type="subunit">
    <text evidence="6">Part of the 30S ribosomal subunit.</text>
</comment>
<comment type="caution">
    <text evidence="8">The sequence shown here is derived from an EMBL/GenBank/DDBJ whole genome shotgun (WGS) entry which is preliminary data.</text>
</comment>
<dbReference type="HAMAP" id="MF_01345_B">
    <property type="entry name" value="Ribosomal_uS17_B"/>
    <property type="match status" value="1"/>
</dbReference>
<name>A0A0E9LXJ4_9BACT</name>
<comment type="similarity">
    <text evidence="1 6 7">Belongs to the universal ribosomal protein uS17 family.</text>
</comment>
<evidence type="ECO:0000256" key="7">
    <source>
        <dbReference type="RuleBase" id="RU003872"/>
    </source>
</evidence>
<keyword evidence="3 6" id="KW-0694">RNA-binding</keyword>
<organism evidence="8 9">
    <name type="scientific">Geofilum rubicundum JCM 15548</name>
    <dbReference type="NCBI Taxonomy" id="1236989"/>
    <lineage>
        <taxon>Bacteria</taxon>
        <taxon>Pseudomonadati</taxon>
        <taxon>Bacteroidota</taxon>
        <taxon>Bacteroidia</taxon>
        <taxon>Marinilabiliales</taxon>
        <taxon>Marinilabiliaceae</taxon>
        <taxon>Geofilum</taxon>
    </lineage>
</organism>
<dbReference type="GO" id="GO:0006412">
    <property type="term" value="P:translation"/>
    <property type="evidence" value="ECO:0007669"/>
    <property type="project" value="UniProtKB-UniRule"/>
</dbReference>
<dbReference type="GO" id="GO:0022627">
    <property type="term" value="C:cytosolic small ribosomal subunit"/>
    <property type="evidence" value="ECO:0007669"/>
    <property type="project" value="UniProtKB-UniRule"/>
</dbReference>
<keyword evidence="9" id="KW-1185">Reference proteome</keyword>
<gene>
    <name evidence="6" type="primary">rpsQ</name>
    <name evidence="8" type="ORF">JCM15548_12255</name>
</gene>
<keyword evidence="5 6" id="KW-0687">Ribonucleoprotein</keyword>
<dbReference type="GO" id="GO:0019843">
    <property type="term" value="F:rRNA binding"/>
    <property type="evidence" value="ECO:0007669"/>
    <property type="project" value="UniProtKB-UniRule"/>
</dbReference>
<comment type="function">
    <text evidence="6">One of the primary rRNA binding proteins, it binds specifically to the 5'-end of 16S ribosomal RNA.</text>
</comment>
<accession>A0A0E9LXJ4</accession>
<keyword evidence="4 6" id="KW-0689">Ribosomal protein</keyword>
<dbReference type="RefSeq" id="WP_062124710.1">
    <property type="nucleotide sequence ID" value="NZ_BAZW01000016.1"/>
</dbReference>
<dbReference type="Pfam" id="PF00366">
    <property type="entry name" value="Ribosomal_S17"/>
    <property type="match status" value="1"/>
</dbReference>
<dbReference type="Gene3D" id="2.40.50.140">
    <property type="entry name" value="Nucleic acid-binding proteins"/>
    <property type="match status" value="1"/>
</dbReference>
<evidence type="ECO:0000313" key="9">
    <source>
        <dbReference type="Proteomes" id="UP000032900"/>
    </source>
</evidence>
<evidence type="ECO:0000256" key="5">
    <source>
        <dbReference type="ARBA" id="ARBA00023274"/>
    </source>
</evidence>
<dbReference type="PANTHER" id="PTHR10744">
    <property type="entry name" value="40S RIBOSOMAL PROTEIN S11 FAMILY MEMBER"/>
    <property type="match status" value="1"/>
</dbReference>
<evidence type="ECO:0000313" key="8">
    <source>
        <dbReference type="EMBL" id="GAO30013.1"/>
    </source>
</evidence>
<dbReference type="GO" id="GO:0003735">
    <property type="term" value="F:structural constituent of ribosome"/>
    <property type="evidence" value="ECO:0007669"/>
    <property type="project" value="UniProtKB-UniRule"/>
</dbReference>
<dbReference type="InterPro" id="IPR000266">
    <property type="entry name" value="Ribosomal_uS17"/>
</dbReference>
<dbReference type="InterPro" id="IPR019984">
    <property type="entry name" value="Ribosomal_uS17_bact/chlr"/>
</dbReference>
<dbReference type="Proteomes" id="UP000032900">
    <property type="component" value="Unassembled WGS sequence"/>
</dbReference>
<keyword evidence="2 6" id="KW-0699">rRNA-binding</keyword>
<sequence length="85" mass="10075">METRNLRKERVGVVVSEKMDKTIVVSVVVREKHPIYGKFMKKTKKFYAHDETSNSHEGDTVKIMESRPLSKMKRWRLVEILERAK</sequence>
<dbReference type="PROSITE" id="PS00056">
    <property type="entry name" value="RIBOSOMAL_S17"/>
    <property type="match status" value="1"/>
</dbReference>
<evidence type="ECO:0000256" key="2">
    <source>
        <dbReference type="ARBA" id="ARBA00022730"/>
    </source>
</evidence>
<evidence type="ECO:0000256" key="3">
    <source>
        <dbReference type="ARBA" id="ARBA00022884"/>
    </source>
</evidence>
<dbReference type="InterPro" id="IPR012340">
    <property type="entry name" value="NA-bd_OB-fold"/>
</dbReference>
<evidence type="ECO:0000256" key="1">
    <source>
        <dbReference type="ARBA" id="ARBA00010254"/>
    </source>
</evidence>
<reference evidence="8 9" key="1">
    <citation type="journal article" date="2015" name="Microbes Environ.">
        <title>Distribution and evolution of nitrogen fixation genes in the phylum bacteroidetes.</title>
        <authorList>
            <person name="Inoue J."/>
            <person name="Oshima K."/>
            <person name="Suda W."/>
            <person name="Sakamoto M."/>
            <person name="Iino T."/>
            <person name="Noda S."/>
            <person name="Hongoh Y."/>
            <person name="Hattori M."/>
            <person name="Ohkuma M."/>
        </authorList>
    </citation>
    <scope>NUCLEOTIDE SEQUENCE [LARGE SCALE GENOMIC DNA]</scope>
    <source>
        <strain evidence="8">JCM 15548</strain>
    </source>
</reference>
<protein>
    <recommendedName>
        <fullName evidence="6">Small ribosomal subunit protein uS17</fullName>
    </recommendedName>
</protein>
<dbReference type="PANTHER" id="PTHR10744:SF1">
    <property type="entry name" value="SMALL RIBOSOMAL SUBUNIT PROTEIN US17M"/>
    <property type="match status" value="1"/>
</dbReference>
<dbReference type="PRINTS" id="PR00973">
    <property type="entry name" value="RIBOSOMALS17"/>
</dbReference>
<dbReference type="OrthoDB" id="9811714at2"/>
<dbReference type="FunFam" id="2.40.50.140:FF:000123">
    <property type="entry name" value="30S ribosomal protein S17"/>
    <property type="match status" value="1"/>
</dbReference>
<dbReference type="CDD" id="cd00364">
    <property type="entry name" value="Ribosomal_uS17"/>
    <property type="match status" value="1"/>
</dbReference>